<dbReference type="NCBIfam" id="TIGR00057">
    <property type="entry name" value="L-threonylcarbamoyladenylate synthase"/>
    <property type="match status" value="1"/>
</dbReference>
<dbReference type="AlphaFoldDB" id="A0A2M8LFR4"/>
<accession>A0A2M8LFR4</accession>
<dbReference type="InterPro" id="IPR017945">
    <property type="entry name" value="DHBP_synth_RibB-like_a/b_dom"/>
</dbReference>
<dbReference type="EC" id="2.7.7.87" evidence="3"/>
<comment type="catalytic activity">
    <reaction evidence="11">
        <text>L-threonine + hydrogencarbonate + ATP = L-threonylcarbamoyladenylate + diphosphate + H2O</text>
        <dbReference type="Rhea" id="RHEA:36407"/>
        <dbReference type="ChEBI" id="CHEBI:15377"/>
        <dbReference type="ChEBI" id="CHEBI:17544"/>
        <dbReference type="ChEBI" id="CHEBI:30616"/>
        <dbReference type="ChEBI" id="CHEBI:33019"/>
        <dbReference type="ChEBI" id="CHEBI:57926"/>
        <dbReference type="ChEBI" id="CHEBI:73682"/>
        <dbReference type="EC" id="2.7.7.87"/>
    </reaction>
</comment>
<evidence type="ECO:0000256" key="2">
    <source>
        <dbReference type="ARBA" id="ARBA00007663"/>
    </source>
</evidence>
<keyword evidence="4" id="KW-0963">Cytoplasm</keyword>
<dbReference type="PANTHER" id="PTHR17490">
    <property type="entry name" value="SUA5"/>
    <property type="match status" value="1"/>
</dbReference>
<sequence>MSVVAVRSVQSAAQHLRAGDLVAYPTETSYGLGADPTTKKAVEKVFSIKGRAKAKPLSLIAASFADAERYVRFSPKALTIAKKYWPGPLTLILPAKSKRTAGRLGSRDGSLAIRVSSGKQATTIAALAGGVITATSANISSGKDSYTERAVVEAFAPLDETIFFLESGTLPRVLPSTIVRVLDTTCTVLRQGSVRILSSLL</sequence>
<gene>
    <name evidence="13" type="ORF">COV04_00205</name>
</gene>
<evidence type="ECO:0000256" key="8">
    <source>
        <dbReference type="ARBA" id="ARBA00022741"/>
    </source>
</evidence>
<evidence type="ECO:0000259" key="12">
    <source>
        <dbReference type="PROSITE" id="PS51163"/>
    </source>
</evidence>
<dbReference type="GO" id="GO:0005737">
    <property type="term" value="C:cytoplasm"/>
    <property type="evidence" value="ECO:0007669"/>
    <property type="project" value="UniProtKB-SubCell"/>
</dbReference>
<comment type="caution">
    <text evidence="13">The sequence shown here is derived from an EMBL/GenBank/DDBJ whole genome shotgun (WGS) entry which is preliminary data.</text>
</comment>
<evidence type="ECO:0000256" key="4">
    <source>
        <dbReference type="ARBA" id="ARBA00022490"/>
    </source>
</evidence>
<dbReference type="GO" id="GO:0006450">
    <property type="term" value="P:regulation of translational fidelity"/>
    <property type="evidence" value="ECO:0007669"/>
    <property type="project" value="TreeGrafter"/>
</dbReference>
<evidence type="ECO:0000256" key="10">
    <source>
        <dbReference type="ARBA" id="ARBA00029774"/>
    </source>
</evidence>
<dbReference type="SUPFAM" id="SSF55821">
    <property type="entry name" value="YrdC/RibB"/>
    <property type="match status" value="1"/>
</dbReference>
<proteinExistence type="inferred from homology"/>
<dbReference type="GO" id="GO:0008033">
    <property type="term" value="P:tRNA processing"/>
    <property type="evidence" value="ECO:0007669"/>
    <property type="project" value="UniProtKB-KW"/>
</dbReference>
<dbReference type="Gene3D" id="3.90.870.10">
    <property type="entry name" value="DHBP synthase"/>
    <property type="match status" value="1"/>
</dbReference>
<evidence type="ECO:0000256" key="1">
    <source>
        <dbReference type="ARBA" id="ARBA00004496"/>
    </source>
</evidence>
<keyword evidence="8" id="KW-0547">Nucleotide-binding</keyword>
<name>A0A2M8LFR4_9BACT</name>
<dbReference type="GO" id="GO:0005524">
    <property type="term" value="F:ATP binding"/>
    <property type="evidence" value="ECO:0007669"/>
    <property type="project" value="UniProtKB-KW"/>
</dbReference>
<dbReference type="Pfam" id="PF01300">
    <property type="entry name" value="Sua5_yciO_yrdC"/>
    <property type="match status" value="1"/>
</dbReference>
<dbReference type="GO" id="GO:0061710">
    <property type="term" value="F:L-threonylcarbamoyladenylate synthase"/>
    <property type="evidence" value="ECO:0007669"/>
    <property type="project" value="UniProtKB-EC"/>
</dbReference>
<comment type="similarity">
    <text evidence="2">Belongs to the SUA5 family.</text>
</comment>
<protein>
    <recommendedName>
        <fullName evidence="10">L-threonylcarbamoyladenylate synthase</fullName>
        <ecNumber evidence="3">2.7.7.87</ecNumber>
    </recommendedName>
    <alternativeName>
        <fullName evidence="10">L-threonylcarbamoyladenylate synthase</fullName>
    </alternativeName>
</protein>
<keyword evidence="7" id="KW-0548">Nucleotidyltransferase</keyword>
<dbReference type="GO" id="GO:0003725">
    <property type="term" value="F:double-stranded RNA binding"/>
    <property type="evidence" value="ECO:0007669"/>
    <property type="project" value="InterPro"/>
</dbReference>
<evidence type="ECO:0000256" key="11">
    <source>
        <dbReference type="ARBA" id="ARBA00048366"/>
    </source>
</evidence>
<keyword evidence="6" id="KW-0819">tRNA processing</keyword>
<keyword evidence="5" id="KW-0808">Transferase</keyword>
<dbReference type="PROSITE" id="PS51163">
    <property type="entry name" value="YRDC"/>
    <property type="match status" value="1"/>
</dbReference>
<evidence type="ECO:0000256" key="6">
    <source>
        <dbReference type="ARBA" id="ARBA00022694"/>
    </source>
</evidence>
<dbReference type="GO" id="GO:0000049">
    <property type="term" value="F:tRNA binding"/>
    <property type="evidence" value="ECO:0007669"/>
    <property type="project" value="TreeGrafter"/>
</dbReference>
<dbReference type="InterPro" id="IPR050156">
    <property type="entry name" value="TC-AMP_synthase_SUA5"/>
</dbReference>
<feature type="domain" description="YrdC-like" evidence="12">
    <location>
        <begin position="6"/>
        <end position="194"/>
    </location>
</feature>
<evidence type="ECO:0000256" key="3">
    <source>
        <dbReference type="ARBA" id="ARBA00012584"/>
    </source>
</evidence>
<comment type="subcellular location">
    <subcellularLocation>
        <location evidence="1">Cytoplasm</location>
    </subcellularLocation>
</comment>
<dbReference type="EMBL" id="PFET01000001">
    <property type="protein sequence ID" value="PJE76291.1"/>
    <property type="molecule type" value="Genomic_DNA"/>
</dbReference>
<dbReference type="Proteomes" id="UP000231152">
    <property type="component" value="Unassembled WGS sequence"/>
</dbReference>
<evidence type="ECO:0000313" key="13">
    <source>
        <dbReference type="EMBL" id="PJE76291.1"/>
    </source>
</evidence>
<evidence type="ECO:0000256" key="5">
    <source>
        <dbReference type="ARBA" id="ARBA00022679"/>
    </source>
</evidence>
<evidence type="ECO:0000256" key="9">
    <source>
        <dbReference type="ARBA" id="ARBA00022840"/>
    </source>
</evidence>
<evidence type="ECO:0000256" key="7">
    <source>
        <dbReference type="ARBA" id="ARBA00022695"/>
    </source>
</evidence>
<dbReference type="InterPro" id="IPR006070">
    <property type="entry name" value="Sua5-like_dom"/>
</dbReference>
<reference evidence="13 14" key="1">
    <citation type="submission" date="2017-09" db="EMBL/GenBank/DDBJ databases">
        <title>Depth-based differentiation of microbial function through sediment-hosted aquifers and enrichment of novel symbionts in the deep terrestrial subsurface.</title>
        <authorList>
            <person name="Probst A.J."/>
            <person name="Ladd B."/>
            <person name="Jarett J.K."/>
            <person name="Geller-Mcgrath D.E."/>
            <person name="Sieber C.M."/>
            <person name="Emerson J.B."/>
            <person name="Anantharaman K."/>
            <person name="Thomas B.C."/>
            <person name="Malmstrom R."/>
            <person name="Stieglmeier M."/>
            <person name="Klingl A."/>
            <person name="Woyke T."/>
            <person name="Ryan C.M."/>
            <person name="Banfield J.F."/>
        </authorList>
    </citation>
    <scope>NUCLEOTIDE SEQUENCE [LARGE SCALE GENOMIC DNA]</scope>
    <source>
        <strain evidence="13">CG10_big_fil_rev_8_21_14_0_10_48_11</strain>
    </source>
</reference>
<organism evidence="13 14">
    <name type="scientific">Candidatus Uhrbacteria bacterium CG10_big_fil_rev_8_21_14_0_10_48_11</name>
    <dbReference type="NCBI Taxonomy" id="1975037"/>
    <lineage>
        <taxon>Bacteria</taxon>
        <taxon>Candidatus Uhriibacteriota</taxon>
    </lineage>
</organism>
<evidence type="ECO:0000313" key="14">
    <source>
        <dbReference type="Proteomes" id="UP000231152"/>
    </source>
</evidence>
<dbReference type="PANTHER" id="PTHR17490:SF16">
    <property type="entry name" value="THREONYLCARBAMOYL-AMP SYNTHASE"/>
    <property type="match status" value="1"/>
</dbReference>
<keyword evidence="9" id="KW-0067">ATP-binding</keyword>